<reference evidence="3 4" key="1">
    <citation type="journal article" date="2010" name="PLoS ONE">
        <title>The glycobiome of the rumen bacterium Butyrivibrio proteoclasticus B316(T) highlights adaptation to a polysaccharide-rich environment.</title>
        <authorList>
            <person name="Kelly W.J."/>
            <person name="Leahy S.C."/>
            <person name="Altermann E."/>
            <person name="Yeoman C.J."/>
            <person name="Dunne J.C."/>
            <person name="Kong Z."/>
            <person name="Pacheco D.M."/>
            <person name="Li D."/>
            <person name="Noel S.J."/>
            <person name="Moon C.D."/>
            <person name="Cookson A.L."/>
            <person name="Attwood G.T."/>
        </authorList>
    </citation>
    <scope>NUCLEOTIDE SEQUENCE [LARGE SCALE GENOMIC DNA]</scope>
    <source>
        <strain evidence="4">ATCC 51982 / DSM 14932 / B316</strain>
        <plasmid evidence="4">Plasmid pCY360</plasmid>
    </source>
</reference>
<proteinExistence type="predicted"/>
<accession>E0S437</accession>
<dbReference type="RefSeq" id="WP_013282818.1">
    <property type="nucleotide sequence ID" value="NC_014389.1"/>
</dbReference>
<feature type="domain" description="DUF5722" evidence="2">
    <location>
        <begin position="129"/>
        <end position="508"/>
    </location>
</feature>
<dbReference type="Proteomes" id="UP000001299">
    <property type="component" value="Plasmid pCY360"/>
</dbReference>
<name>E0S437_BUTPB</name>
<dbReference type="Gene3D" id="3.20.20.80">
    <property type="entry name" value="Glycosidases"/>
    <property type="match status" value="1"/>
</dbReference>
<dbReference type="InterPro" id="IPR043780">
    <property type="entry name" value="DUF5722"/>
</dbReference>
<evidence type="ECO:0000313" key="3">
    <source>
        <dbReference type="EMBL" id="ADL36169.1"/>
    </source>
</evidence>
<evidence type="ECO:0000259" key="2">
    <source>
        <dbReference type="Pfam" id="PF18989"/>
    </source>
</evidence>
<geneLocation type="plasmid" evidence="3 4">
    <name>pCY360</name>
</geneLocation>
<dbReference type="HOGENOM" id="CLU_021846_2_0_9"/>
<keyword evidence="4" id="KW-1185">Reference proteome</keyword>
<dbReference type="Pfam" id="PF18989">
    <property type="entry name" value="DUF5722"/>
    <property type="match status" value="1"/>
</dbReference>
<gene>
    <name evidence="3" type="ordered locus">bpr_II232</name>
</gene>
<dbReference type="KEGG" id="bpb:bpr_II232"/>
<dbReference type="SUPFAM" id="SSF51445">
    <property type="entry name" value="(Trans)glycosidases"/>
    <property type="match status" value="1"/>
</dbReference>
<feature type="chain" id="PRO_5003139977" description="DUF5722 domain-containing protein" evidence="1">
    <location>
        <begin position="26"/>
        <end position="537"/>
    </location>
</feature>
<evidence type="ECO:0000313" key="4">
    <source>
        <dbReference type="Proteomes" id="UP000001299"/>
    </source>
</evidence>
<sequence length="537" mass="60837">MRSIKSIILFLVLALAILIPIKAEAADKGKITACYISADKQSVIIEASLPEGPLNMVVIAEEVWQTIDNGTVVANVSGEAVSFPLAYMSDKSNLTKRFCLALPKGDTYEAVSNYMYITNPEILSNNPPKRNDHGIKGILPASTDAEEFNDLGIKQIMFNMELGAIISKTEAKQTTEFTYYGRKYYFKNDVLGEYDKIVKWCTENDYQLTMTLLNAASSKDSNLIHPEALGATCPTYALNTKTEDGVMHLKAIAAFLARRYSGGDFGTIDNWILGNQVNARTEWYYHSSTNLDTNVKEYTKAFRIFYNEFKSVNANADIYISLDQEWNRRSNPGCFLSREYLNRFNYWINKEGNIGWCLGIHPYNAPLYDPYTWMPQDIYVTNDAKTPYLTMLNFDVLLDEMREESYLTSAGKVRKIMISQIGYTSSFGEKFQAASIAYAYSKALKYPEITGFILFRDIDDDNEVKANIAQGLKSLNSHKKLAYEYYKTIGTPEFSAYEDEFEETTGVSLKDMLEDGYFKTRNSWELGDDTDPARESG</sequence>
<dbReference type="AlphaFoldDB" id="E0S437"/>
<organism evidence="3 4">
    <name type="scientific">Butyrivibrio proteoclasticus (strain ATCC 51982 / DSM 14932 / B316)</name>
    <name type="common">Clostridium proteoclasticum</name>
    <dbReference type="NCBI Taxonomy" id="515622"/>
    <lineage>
        <taxon>Bacteria</taxon>
        <taxon>Bacillati</taxon>
        <taxon>Bacillota</taxon>
        <taxon>Clostridia</taxon>
        <taxon>Lachnospirales</taxon>
        <taxon>Lachnospiraceae</taxon>
        <taxon>Butyrivibrio</taxon>
    </lineage>
</organism>
<dbReference type="EMBL" id="CP001812">
    <property type="protein sequence ID" value="ADL36169.1"/>
    <property type="molecule type" value="Genomic_DNA"/>
</dbReference>
<evidence type="ECO:0000256" key="1">
    <source>
        <dbReference type="SAM" id="SignalP"/>
    </source>
</evidence>
<keyword evidence="1" id="KW-0732">Signal</keyword>
<keyword evidence="3" id="KW-0614">Plasmid</keyword>
<dbReference type="InterPro" id="IPR017853">
    <property type="entry name" value="GH"/>
</dbReference>
<protein>
    <recommendedName>
        <fullName evidence="2">DUF5722 domain-containing protein</fullName>
    </recommendedName>
</protein>
<feature type="signal peptide" evidence="1">
    <location>
        <begin position="1"/>
        <end position="25"/>
    </location>
</feature>